<reference evidence="8" key="2">
    <citation type="submission" date="2025-08" db="UniProtKB">
        <authorList>
            <consortium name="Ensembl"/>
        </authorList>
    </citation>
    <scope>IDENTIFICATION</scope>
</reference>
<evidence type="ECO:0000256" key="1">
    <source>
        <dbReference type="ARBA" id="ARBA00010886"/>
    </source>
</evidence>
<evidence type="ECO:0000313" key="8">
    <source>
        <dbReference type="Ensembl" id="ENSPNAP00000034991.2"/>
    </source>
</evidence>
<dbReference type="GO" id="GO:0005524">
    <property type="term" value="F:ATP binding"/>
    <property type="evidence" value="ECO:0007669"/>
    <property type="project" value="UniProtKB-UniRule"/>
</dbReference>
<dbReference type="AlphaFoldDB" id="A0A3B4EIG5"/>
<accession>A0A3B4EIG5</accession>
<evidence type="ECO:0000256" key="5">
    <source>
        <dbReference type="ARBA" id="ARBA00022840"/>
    </source>
</evidence>
<gene>
    <name evidence="8" type="primary">NEK10</name>
</gene>
<reference evidence="8" key="3">
    <citation type="submission" date="2025-09" db="UniProtKB">
        <authorList>
            <consortium name="Ensembl"/>
        </authorList>
    </citation>
    <scope>IDENTIFICATION</scope>
</reference>
<dbReference type="FunFam" id="3.30.200.20:FF:000339">
    <property type="entry name" value="serine/threonine-protein kinase Nek10"/>
    <property type="match status" value="1"/>
</dbReference>
<dbReference type="FunFam" id="1.10.510.10:FF:001213">
    <property type="entry name" value="serine/threonine-protein kinase Nek10"/>
    <property type="match status" value="1"/>
</dbReference>
<organism evidence="8 9">
    <name type="scientific">Pygocentrus nattereri</name>
    <name type="common">Red-bellied piranha</name>
    <dbReference type="NCBI Taxonomy" id="42514"/>
    <lineage>
        <taxon>Eukaryota</taxon>
        <taxon>Metazoa</taxon>
        <taxon>Chordata</taxon>
        <taxon>Craniata</taxon>
        <taxon>Vertebrata</taxon>
        <taxon>Euteleostomi</taxon>
        <taxon>Actinopterygii</taxon>
        <taxon>Neopterygii</taxon>
        <taxon>Teleostei</taxon>
        <taxon>Ostariophysi</taxon>
        <taxon>Characiformes</taxon>
        <taxon>Characoidei</taxon>
        <taxon>Pygocentrus</taxon>
    </lineage>
</organism>
<dbReference type="Gene3D" id="1.10.510.10">
    <property type="entry name" value="Transferase(Phosphotransferase) domain 1"/>
    <property type="match status" value="1"/>
</dbReference>
<dbReference type="GO" id="GO:0003676">
    <property type="term" value="F:nucleic acid binding"/>
    <property type="evidence" value="ECO:0007669"/>
    <property type="project" value="InterPro"/>
</dbReference>
<dbReference type="PROSITE" id="PS00107">
    <property type="entry name" value="PROTEIN_KINASE_ATP"/>
    <property type="match status" value="1"/>
</dbReference>
<dbReference type="OMA" id="VCLQLIP"/>
<reference evidence="8 9" key="1">
    <citation type="submission" date="2020-10" db="EMBL/GenBank/DDBJ databases">
        <title>Pygocentrus nattereri (red-bellied piranha) genome, fPygNat1, primary haplotype.</title>
        <authorList>
            <person name="Myers G."/>
            <person name="Meyer A."/>
            <person name="Karagic N."/>
            <person name="Pippel M."/>
            <person name="Winkler S."/>
            <person name="Tracey A."/>
            <person name="Wood J."/>
            <person name="Formenti G."/>
            <person name="Howe K."/>
            <person name="Fedrigo O."/>
            <person name="Jarvis E.D."/>
        </authorList>
    </citation>
    <scope>NUCLEOTIDE SEQUENCE [LARGE SCALE GENOMIC DNA]</scope>
</reference>
<comment type="similarity">
    <text evidence="1">Belongs to the protein kinase superfamily. NEK Ser/Thr protein kinase family. NIMA subfamily.</text>
</comment>
<protein>
    <recommendedName>
        <fullName evidence="7">Protein kinase domain-containing protein</fullName>
    </recommendedName>
</protein>
<dbReference type="InterPro" id="IPR036397">
    <property type="entry name" value="RNaseH_sf"/>
</dbReference>
<dbReference type="SMART" id="SM00185">
    <property type="entry name" value="ARM"/>
    <property type="match status" value="2"/>
</dbReference>
<keyword evidence="3 6" id="KW-0547">Nucleotide-binding</keyword>
<feature type="domain" description="Protein kinase" evidence="7">
    <location>
        <begin position="413"/>
        <end position="685"/>
    </location>
</feature>
<dbReference type="InterPro" id="IPR000225">
    <property type="entry name" value="Armadillo"/>
</dbReference>
<dbReference type="GeneTree" id="ENSGT00940000161037"/>
<dbReference type="PROSITE" id="PS00109">
    <property type="entry name" value="PROTEIN_KINASE_TYR"/>
    <property type="match status" value="1"/>
</dbReference>
<name>A0A3B4EIG5_PYGNA</name>
<dbReference type="PANTHER" id="PTHR43671">
    <property type="entry name" value="SERINE/THREONINE-PROTEIN KINASE NEK"/>
    <property type="match status" value="1"/>
</dbReference>
<dbReference type="InterPro" id="IPR008266">
    <property type="entry name" value="Tyr_kinase_AS"/>
</dbReference>
<dbReference type="Gene3D" id="1.25.10.10">
    <property type="entry name" value="Leucine-rich Repeat Variant"/>
    <property type="match status" value="1"/>
</dbReference>
<dbReference type="InterPro" id="IPR050660">
    <property type="entry name" value="NEK_Ser/Thr_kinase"/>
</dbReference>
<keyword evidence="2" id="KW-0808">Transferase</keyword>
<dbReference type="InterPro" id="IPR016024">
    <property type="entry name" value="ARM-type_fold"/>
</dbReference>
<keyword evidence="9" id="KW-1185">Reference proteome</keyword>
<dbReference type="Gene3D" id="3.30.420.10">
    <property type="entry name" value="Ribonuclease H-like superfamily/Ribonuclease H"/>
    <property type="match status" value="1"/>
</dbReference>
<dbReference type="Ensembl" id="ENSPNAT00000038886.2">
    <property type="protein sequence ID" value="ENSPNAP00000034991.2"/>
    <property type="gene ID" value="ENSPNAG00000024773.2"/>
</dbReference>
<dbReference type="InterPro" id="IPR011009">
    <property type="entry name" value="Kinase-like_dom_sf"/>
</dbReference>
<proteinExistence type="inferred from homology"/>
<dbReference type="PROSITE" id="PS50011">
    <property type="entry name" value="PROTEIN_KINASE_DOM"/>
    <property type="match status" value="1"/>
</dbReference>
<keyword evidence="4" id="KW-0418">Kinase</keyword>
<keyword evidence="5 6" id="KW-0067">ATP-binding</keyword>
<dbReference type="PANTHER" id="PTHR43671:SF92">
    <property type="entry name" value="SERINE_THREONINE-PROTEIN KINASE NEK10"/>
    <property type="match status" value="1"/>
</dbReference>
<evidence type="ECO:0000256" key="6">
    <source>
        <dbReference type="PROSITE-ProRule" id="PRU10141"/>
    </source>
</evidence>
<evidence type="ECO:0000256" key="4">
    <source>
        <dbReference type="ARBA" id="ARBA00022777"/>
    </source>
</evidence>
<dbReference type="SUPFAM" id="SSF56112">
    <property type="entry name" value="Protein kinase-like (PK-like)"/>
    <property type="match status" value="1"/>
</dbReference>
<evidence type="ECO:0000313" key="9">
    <source>
        <dbReference type="Proteomes" id="UP001501920"/>
    </source>
</evidence>
<evidence type="ECO:0000256" key="2">
    <source>
        <dbReference type="ARBA" id="ARBA00022679"/>
    </source>
</evidence>
<dbReference type="Pfam" id="PF00069">
    <property type="entry name" value="Pkinase"/>
    <property type="match status" value="1"/>
</dbReference>
<dbReference type="Proteomes" id="UP001501920">
    <property type="component" value="Chromosome 24"/>
</dbReference>
<dbReference type="GO" id="GO:0004674">
    <property type="term" value="F:protein serine/threonine kinase activity"/>
    <property type="evidence" value="ECO:0007669"/>
    <property type="project" value="TreeGrafter"/>
</dbReference>
<dbReference type="InterPro" id="IPR000719">
    <property type="entry name" value="Prot_kinase_dom"/>
</dbReference>
<dbReference type="GO" id="GO:1902749">
    <property type="term" value="P:regulation of cell cycle G2/M phase transition"/>
    <property type="evidence" value="ECO:0007669"/>
    <property type="project" value="TreeGrafter"/>
</dbReference>
<evidence type="ECO:0000256" key="3">
    <source>
        <dbReference type="ARBA" id="ARBA00022741"/>
    </source>
</evidence>
<feature type="binding site" evidence="6">
    <location>
        <position position="442"/>
    </location>
    <ligand>
        <name>ATP</name>
        <dbReference type="ChEBI" id="CHEBI:30616"/>
    </ligand>
</feature>
<dbReference type="InterPro" id="IPR017441">
    <property type="entry name" value="Protein_kinase_ATP_BS"/>
</dbReference>
<sequence length="902" mass="102571">RELLDLKRLLSFVSAPFSNAKYRDQRLFSGHPHHGLFLDIFTALIKNRLHCRSVPQRYFITVLSITKHRNHFLSTNFTFSSFFHVDMCQKLSITEDQRIWVIECDAHKTLVKLLSARDSNVLLGALLALTTVADGPECREKIGELSVAENLLIILQEYDMLSKRLSAELLRLLCPVPCVREQVCQCEGVPVLLSMLHADDLKLLWSTVWVLVQLCQDPHTSALIRAWGGVQQLLHILHGERVYVSDRSSIETLSSANAAGRLHRPHVSEELSSVEAEENTVSLYAACCAAVTELVLDDTAAHLVVQVHGSIQLRRWTHFFICSVQFPHVSCYAFRTLRFLFSMERNRHLFKRLFPPELFETFIDIGHYVRDISAYKPLQEKTSLLSNEELDGLRERIEAVNQNRPPIKVINGYSILDHLGSGAFGSVFKVRKQGAQNCLALKEVNLHNPAFGNDKKSRDSNVEKIVSELTIIKEQMAHPNIVKYFKTFLECDRLYIVMELVEGAPLADHFSSLKEKQQTFTEDRVWNIFIQMCLALRYLHKEKRIVHRDLTPNNIMLGERDKVTITDFGLAKQKQETSKLMSVVGTILYSCPEIVKSEPYGEKADVWAAGCILYQMVTLRPPFYSTNMLSLATKIVEAAFEPVEDPVFSDRVTDMIKWCLTPNPDLRPDIVEVGSRICDLMMRFMDSLSTSHVALEKRAERDRRRAQKYCLENNRMKIMSRSSVVLGLAVARRRYLSDYIVPSVKFGGGGIMVWGCFSGVGLGPLVPVKGALKASAPRDFGQFHAPNFVGTVWGRHLSPLSTASAGIYVSQRKVRQIDDPNLRLLGVLHKIIFITQLPPGPQNTFQRRTIERFKKSLFQCGSSPFNLKMELNKVTHTRVHLTNKVWLHYISKSIRSSGFSHI</sequence>
<dbReference type="SUPFAM" id="SSF48371">
    <property type="entry name" value="ARM repeat"/>
    <property type="match status" value="1"/>
</dbReference>
<dbReference type="InterPro" id="IPR011989">
    <property type="entry name" value="ARM-like"/>
</dbReference>
<evidence type="ECO:0000259" key="7">
    <source>
        <dbReference type="PROSITE" id="PS50011"/>
    </source>
</evidence>